<gene>
    <name evidence="2" type="ORF">POBO1169_LOCUS15884</name>
</gene>
<evidence type="ECO:0000313" key="2">
    <source>
        <dbReference type="EMBL" id="CAD8682350.1"/>
    </source>
</evidence>
<evidence type="ECO:0000256" key="1">
    <source>
        <dbReference type="SAM" id="MobiDB-lite"/>
    </source>
</evidence>
<feature type="non-terminal residue" evidence="2">
    <location>
        <position position="1"/>
    </location>
</feature>
<reference evidence="2" key="1">
    <citation type="submission" date="2021-01" db="EMBL/GenBank/DDBJ databases">
        <authorList>
            <person name="Corre E."/>
            <person name="Pelletier E."/>
            <person name="Niang G."/>
            <person name="Scheremetjew M."/>
            <person name="Finn R."/>
            <person name="Kale V."/>
            <person name="Holt S."/>
            <person name="Cochrane G."/>
            <person name="Meng A."/>
            <person name="Brown T."/>
            <person name="Cohen L."/>
        </authorList>
    </citation>
    <scope>NUCLEOTIDE SEQUENCE</scope>
    <source>
        <strain evidence="2">CCMP722</strain>
    </source>
</reference>
<dbReference type="AlphaFoldDB" id="A0A7S0RP28"/>
<organism evidence="2">
    <name type="scientific">Pyramimonas obovata</name>
    <dbReference type="NCBI Taxonomy" id="1411642"/>
    <lineage>
        <taxon>Eukaryota</taxon>
        <taxon>Viridiplantae</taxon>
        <taxon>Chlorophyta</taxon>
        <taxon>Pyramimonadophyceae</taxon>
        <taxon>Pyramimonadales</taxon>
        <taxon>Pyramimonadaceae</taxon>
        <taxon>Pyramimonas</taxon>
        <taxon>Pyramimonas incertae sedis</taxon>
    </lineage>
</organism>
<feature type="compositionally biased region" description="Basic residues" evidence="1">
    <location>
        <begin position="137"/>
        <end position="148"/>
    </location>
</feature>
<feature type="region of interest" description="Disordered" evidence="1">
    <location>
        <begin position="137"/>
        <end position="158"/>
    </location>
</feature>
<accession>A0A7S0RP28</accession>
<dbReference type="EMBL" id="HBFA01031558">
    <property type="protein sequence ID" value="CAD8682350.1"/>
    <property type="molecule type" value="Transcribed_RNA"/>
</dbReference>
<feature type="compositionally biased region" description="Basic and acidic residues" evidence="1">
    <location>
        <begin position="201"/>
        <end position="216"/>
    </location>
</feature>
<name>A0A7S0RP28_9CHLO</name>
<feature type="region of interest" description="Disordered" evidence="1">
    <location>
        <begin position="201"/>
        <end position="226"/>
    </location>
</feature>
<proteinExistence type="predicted"/>
<protein>
    <submittedName>
        <fullName evidence="2">Uncharacterized protein</fullName>
    </submittedName>
</protein>
<sequence>VLLPRRARTDLELRREALDEWAAFTLRGAEDVDFELFKTIALQLAELYAPKLNEAAWVMWLTRLRRKSAGALVLWLPHMKRMAGNPDANRQLAHLRLLDAKSTPINDQVGWIYGGGPGESQTDHHALQEHLQNQITRKRHVTKQRSTHRLGTASSTASLNSLNDGEAGLFRVDFNNTNSYSNVPSQGYKSLAIPPLADKVFRSHDDTRQPKAEPSLRRLSPWSVQK</sequence>